<evidence type="ECO:0000259" key="3">
    <source>
        <dbReference type="Pfam" id="PF00582"/>
    </source>
</evidence>
<dbReference type="GO" id="GO:0005737">
    <property type="term" value="C:cytoplasm"/>
    <property type="evidence" value="ECO:0007669"/>
    <property type="project" value="UniProtKB-SubCell"/>
</dbReference>
<dbReference type="PATRIC" id="fig|87541.4.peg.1619"/>
<dbReference type="InterPro" id="IPR014729">
    <property type="entry name" value="Rossmann-like_a/b/a_fold"/>
</dbReference>
<evidence type="ECO:0000313" key="5">
    <source>
        <dbReference type="EMBL" id="PKY91429.1"/>
    </source>
</evidence>
<dbReference type="AlphaFoldDB" id="A0A120I8X4"/>
<name>A0A120I8X4_9LACT</name>
<dbReference type="EMBL" id="LSCQ01000090">
    <property type="protein sequence ID" value="KXB33742.1"/>
    <property type="molecule type" value="Genomic_DNA"/>
</dbReference>
<comment type="subcellular location">
    <subcellularLocation>
        <location evidence="2">Cytoplasm</location>
    </subcellularLocation>
</comment>
<protein>
    <recommendedName>
        <fullName evidence="2">Universal stress protein</fullName>
    </recommendedName>
</protein>
<dbReference type="InterPro" id="IPR006015">
    <property type="entry name" value="Universal_stress_UspA"/>
</dbReference>
<dbReference type="EMBL" id="PKGZ01000003">
    <property type="protein sequence ID" value="PKY91429.1"/>
    <property type="molecule type" value="Genomic_DNA"/>
</dbReference>
<dbReference type="SUPFAM" id="SSF52402">
    <property type="entry name" value="Adenine nucleotide alpha hydrolases-like"/>
    <property type="match status" value="1"/>
</dbReference>
<dbReference type="RefSeq" id="WP_060777362.1">
    <property type="nucleotide sequence ID" value="NZ_CP014159.1"/>
</dbReference>
<reference evidence="4 6" key="1">
    <citation type="submission" date="2016-01" db="EMBL/GenBank/DDBJ databases">
        <authorList>
            <person name="Oliw E.H."/>
        </authorList>
    </citation>
    <scope>NUCLEOTIDE SEQUENCE [LARGE SCALE GENOMIC DNA]</scope>
    <source>
        <strain evidence="4 6">KA00635</strain>
    </source>
</reference>
<dbReference type="InterPro" id="IPR006016">
    <property type="entry name" value="UspA"/>
</dbReference>
<dbReference type="Proteomes" id="UP000070422">
    <property type="component" value="Unassembled WGS sequence"/>
</dbReference>
<comment type="caution">
    <text evidence="4">The sequence shown here is derived from an EMBL/GenBank/DDBJ whole genome shotgun (WGS) entry which is preliminary data.</text>
</comment>
<dbReference type="KEGG" id="acg:AWM71_07560"/>
<evidence type="ECO:0000313" key="6">
    <source>
        <dbReference type="Proteomes" id="UP000070422"/>
    </source>
</evidence>
<reference evidence="5 7" key="2">
    <citation type="submission" date="2017-12" db="EMBL/GenBank/DDBJ databases">
        <title>Phylogenetic diversity of female urinary microbiome.</title>
        <authorList>
            <person name="Thomas-White K."/>
            <person name="Wolfe A.J."/>
        </authorList>
    </citation>
    <scope>NUCLEOTIDE SEQUENCE [LARGE SCALE GENOMIC DNA]</scope>
    <source>
        <strain evidence="5 7">UMB0844</strain>
    </source>
</reference>
<sequence length="143" mass="16076">MSNLCKKILVPIDGSDQAKKAFEEAVHFALTQNSELTILTVVADYLRYDFGELNLRSKYQNSTAYEELLRQYQLFAQQAGVKEVSLKIKQGDPRKEILNVAKEEKSDLIIMGSTGKGMIDRLLIGSVSEFIMNHSSCDVLITK</sequence>
<dbReference type="STRING" id="87541.AWM71_07560"/>
<dbReference type="CDD" id="cd00293">
    <property type="entry name" value="USP-like"/>
    <property type="match status" value="1"/>
</dbReference>
<proteinExistence type="inferred from homology"/>
<evidence type="ECO:0000313" key="7">
    <source>
        <dbReference type="Proteomes" id="UP000234775"/>
    </source>
</evidence>
<evidence type="ECO:0000313" key="4">
    <source>
        <dbReference type="EMBL" id="KXB33742.1"/>
    </source>
</evidence>
<organism evidence="4 6">
    <name type="scientific">Aerococcus christensenii</name>
    <dbReference type="NCBI Taxonomy" id="87541"/>
    <lineage>
        <taxon>Bacteria</taxon>
        <taxon>Bacillati</taxon>
        <taxon>Bacillota</taxon>
        <taxon>Bacilli</taxon>
        <taxon>Lactobacillales</taxon>
        <taxon>Aerococcaceae</taxon>
        <taxon>Aerococcus</taxon>
    </lineage>
</organism>
<dbReference type="OrthoDB" id="9777884at2"/>
<gene>
    <name evidence="5" type="ORF">CYJ27_05020</name>
    <name evidence="4" type="ORF">HMPREF3187_01631</name>
</gene>
<dbReference type="PANTHER" id="PTHR46268">
    <property type="entry name" value="STRESS RESPONSE PROTEIN NHAX"/>
    <property type="match status" value="1"/>
</dbReference>
<dbReference type="Pfam" id="PF00582">
    <property type="entry name" value="Usp"/>
    <property type="match status" value="1"/>
</dbReference>
<evidence type="ECO:0000256" key="1">
    <source>
        <dbReference type="ARBA" id="ARBA00008791"/>
    </source>
</evidence>
<keyword evidence="7" id="KW-1185">Reference proteome</keyword>
<keyword evidence="2" id="KW-0963">Cytoplasm</keyword>
<dbReference type="Gene3D" id="3.40.50.620">
    <property type="entry name" value="HUPs"/>
    <property type="match status" value="1"/>
</dbReference>
<comment type="similarity">
    <text evidence="1 2">Belongs to the universal stress protein A family.</text>
</comment>
<dbReference type="PRINTS" id="PR01438">
    <property type="entry name" value="UNVRSLSTRESS"/>
</dbReference>
<feature type="domain" description="UspA" evidence="3">
    <location>
        <begin position="6"/>
        <end position="143"/>
    </location>
</feature>
<dbReference type="PANTHER" id="PTHR46268:SF6">
    <property type="entry name" value="UNIVERSAL STRESS PROTEIN UP12"/>
    <property type="match status" value="1"/>
</dbReference>
<dbReference type="PIRSF" id="PIRSF006276">
    <property type="entry name" value="UspA"/>
    <property type="match status" value="1"/>
</dbReference>
<evidence type="ECO:0000256" key="2">
    <source>
        <dbReference type="PIRNR" id="PIRNR006276"/>
    </source>
</evidence>
<accession>A0A120I8X4</accession>
<dbReference type="Proteomes" id="UP000234775">
    <property type="component" value="Unassembled WGS sequence"/>
</dbReference>